<dbReference type="EC" id="4.1.1.5" evidence="4"/>
<evidence type="ECO:0000256" key="2">
    <source>
        <dbReference type="ARBA" id="ARBA00005170"/>
    </source>
</evidence>
<dbReference type="EMBL" id="BARS01038029">
    <property type="protein sequence ID" value="GAG17961.1"/>
    <property type="molecule type" value="Genomic_DNA"/>
</dbReference>
<accession>X0WZ12</accession>
<keyword evidence="7" id="KW-0005">Acetoin biosynthesis</keyword>
<proteinExistence type="inferred from homology"/>
<sequence length="232" mass="26633">DVLFQASTVNALLEGVYDGEMTYEQLKRYGDFGLGTFNGLDGEMIGLEGKFYQIKADGIAYLVDGSMRTPFAVVTYFEPDKTVLLDKSVDYKELQQYLDNLLPTKNIFYALKIEGIFKYIKTRSIPKQNKPYPPLVEVVKNQPIFEFHNVKGTIAGFRCPIYIKGINVPGYHLHFITEDKKAGGHLLECQLQNVRIEIDYTSEFYMVLPEGAEFYKADLEKEKHQELEKVEK</sequence>
<dbReference type="NCBIfam" id="TIGR01252">
    <property type="entry name" value="acetolac_decarb"/>
    <property type="match status" value="1"/>
</dbReference>
<protein>
    <recommendedName>
        <fullName evidence="5">Alpha-acetolactate decarboxylase</fullName>
        <ecNumber evidence="4">4.1.1.5</ecNumber>
    </recommendedName>
</protein>
<evidence type="ECO:0000256" key="1">
    <source>
        <dbReference type="ARBA" id="ARBA00001784"/>
    </source>
</evidence>
<dbReference type="PANTHER" id="PTHR35524:SF1">
    <property type="entry name" value="ALPHA-ACETOLACTATE DECARBOXYLASE"/>
    <property type="match status" value="1"/>
</dbReference>
<dbReference type="GO" id="GO:0045151">
    <property type="term" value="P:acetoin biosynthetic process"/>
    <property type="evidence" value="ECO:0007669"/>
    <property type="project" value="UniProtKB-KW"/>
</dbReference>
<keyword evidence="8" id="KW-0456">Lyase</keyword>
<evidence type="ECO:0000256" key="5">
    <source>
        <dbReference type="ARBA" id="ARBA00020164"/>
    </source>
</evidence>
<comment type="pathway">
    <text evidence="2">Polyol metabolism; (R,R)-butane-2,3-diol biosynthesis; (R,R)-butane-2,3-diol from pyruvate: step 2/3.</text>
</comment>
<dbReference type="UniPathway" id="UPA00626">
    <property type="reaction ID" value="UER00678"/>
</dbReference>
<dbReference type="Pfam" id="PF03306">
    <property type="entry name" value="AAL_decarboxy"/>
    <property type="match status" value="1"/>
</dbReference>
<evidence type="ECO:0000256" key="3">
    <source>
        <dbReference type="ARBA" id="ARBA00007106"/>
    </source>
</evidence>
<organism evidence="9">
    <name type="scientific">marine sediment metagenome</name>
    <dbReference type="NCBI Taxonomy" id="412755"/>
    <lineage>
        <taxon>unclassified sequences</taxon>
        <taxon>metagenomes</taxon>
        <taxon>ecological metagenomes</taxon>
    </lineage>
</organism>
<evidence type="ECO:0000256" key="4">
    <source>
        <dbReference type="ARBA" id="ARBA00013204"/>
    </source>
</evidence>
<feature type="non-terminal residue" evidence="9">
    <location>
        <position position="1"/>
    </location>
</feature>
<evidence type="ECO:0000256" key="7">
    <source>
        <dbReference type="ARBA" id="ARBA00023061"/>
    </source>
</evidence>
<comment type="similarity">
    <text evidence="3">Belongs to the alpha-acetolactate decarboxylase family.</text>
</comment>
<dbReference type="CDD" id="cd17299">
    <property type="entry name" value="acetolactate_decarboxylase"/>
    <property type="match status" value="1"/>
</dbReference>
<comment type="catalytic activity">
    <reaction evidence="1">
        <text>(2S)-2-acetolactate + H(+) = (R)-acetoin + CO2</text>
        <dbReference type="Rhea" id="RHEA:21580"/>
        <dbReference type="ChEBI" id="CHEBI:15378"/>
        <dbReference type="ChEBI" id="CHEBI:15686"/>
        <dbReference type="ChEBI" id="CHEBI:16526"/>
        <dbReference type="ChEBI" id="CHEBI:58476"/>
        <dbReference type="EC" id="4.1.1.5"/>
    </reaction>
</comment>
<dbReference type="GO" id="GO:0047605">
    <property type="term" value="F:acetolactate decarboxylase activity"/>
    <property type="evidence" value="ECO:0007669"/>
    <property type="project" value="UniProtKB-EC"/>
</dbReference>
<dbReference type="PANTHER" id="PTHR35524">
    <property type="entry name" value="ALPHA-ACETOLACTATE DECARBOXYLASE"/>
    <property type="match status" value="1"/>
</dbReference>
<dbReference type="Gene3D" id="3.30.1330.80">
    <property type="entry name" value="Hypothetical protein, similar to alpha- acetolactate decarboxylase, domain 2"/>
    <property type="match status" value="2"/>
</dbReference>
<dbReference type="AlphaFoldDB" id="X0WZ12"/>
<evidence type="ECO:0000256" key="8">
    <source>
        <dbReference type="ARBA" id="ARBA00023239"/>
    </source>
</evidence>
<keyword evidence="6" id="KW-0210">Decarboxylase</keyword>
<comment type="caution">
    <text evidence="9">The sequence shown here is derived from an EMBL/GenBank/DDBJ whole genome shotgun (WGS) entry which is preliminary data.</text>
</comment>
<dbReference type="InterPro" id="IPR005128">
    <property type="entry name" value="Acetolactate_a_deCO2ase"/>
</dbReference>
<name>X0WZ12_9ZZZZ</name>
<gene>
    <name evidence="9" type="ORF">S01H1_58229</name>
</gene>
<evidence type="ECO:0000313" key="9">
    <source>
        <dbReference type="EMBL" id="GAG17961.1"/>
    </source>
</evidence>
<evidence type="ECO:0000256" key="6">
    <source>
        <dbReference type="ARBA" id="ARBA00022793"/>
    </source>
</evidence>
<reference evidence="9" key="1">
    <citation type="journal article" date="2014" name="Front. Microbiol.">
        <title>High frequency of phylogenetically diverse reductive dehalogenase-homologous genes in deep subseafloor sedimentary metagenomes.</title>
        <authorList>
            <person name="Kawai M."/>
            <person name="Futagami T."/>
            <person name="Toyoda A."/>
            <person name="Takaki Y."/>
            <person name="Nishi S."/>
            <person name="Hori S."/>
            <person name="Arai W."/>
            <person name="Tsubouchi T."/>
            <person name="Morono Y."/>
            <person name="Uchiyama I."/>
            <person name="Ito T."/>
            <person name="Fujiyama A."/>
            <person name="Inagaki F."/>
            <person name="Takami H."/>
        </authorList>
    </citation>
    <scope>NUCLEOTIDE SEQUENCE</scope>
    <source>
        <strain evidence="9">Expedition CK06-06</strain>
    </source>
</reference>
<dbReference type="PIRSF" id="PIRSF001332">
    <property type="entry name" value="Acetolac_decarb"/>
    <property type="match status" value="1"/>
</dbReference>
<dbReference type="SUPFAM" id="SSF117856">
    <property type="entry name" value="AF0104/ALDC/Ptd012-like"/>
    <property type="match status" value="1"/>
</dbReference>